<proteinExistence type="predicted"/>
<dbReference type="InterPro" id="IPR000873">
    <property type="entry name" value="AMP-dep_synth/lig_dom"/>
</dbReference>
<gene>
    <name evidence="2" type="ORF">I553_0041</name>
</gene>
<sequence length="62" mass="7076">TFDAEQALACIQRYRVSHAQFVPAMFVRMLKLPENVRNSYDLSSLRRVVHAAAPAQSRSKSR</sequence>
<dbReference type="PATRIC" id="fig|1299334.3.peg.2057"/>
<accession>X8DDW1</accession>
<feature type="non-terminal residue" evidence="2">
    <location>
        <position position="1"/>
    </location>
</feature>
<feature type="domain" description="AMP-dependent synthetase/ligase" evidence="1">
    <location>
        <begin position="3"/>
        <end position="57"/>
    </location>
</feature>
<dbReference type="EMBL" id="JAOB01000023">
    <property type="protein sequence ID" value="EUA65923.1"/>
    <property type="molecule type" value="Genomic_DNA"/>
</dbReference>
<dbReference type="Gene3D" id="3.40.50.980">
    <property type="match status" value="1"/>
</dbReference>
<evidence type="ECO:0000259" key="1">
    <source>
        <dbReference type="Pfam" id="PF00501"/>
    </source>
</evidence>
<evidence type="ECO:0000313" key="2">
    <source>
        <dbReference type="EMBL" id="EUA65923.1"/>
    </source>
</evidence>
<reference evidence="2" key="1">
    <citation type="submission" date="2014-01" db="EMBL/GenBank/DDBJ databases">
        <authorList>
            <person name="Brown-Elliot B."/>
            <person name="Wallace R."/>
            <person name="Lenaerts A."/>
            <person name="Ordway D."/>
            <person name="DeGroote M.A."/>
            <person name="Parker T."/>
            <person name="Sizemore C."/>
            <person name="Tallon L.J."/>
            <person name="Sadzewicz L.K."/>
            <person name="Sengamalay N."/>
            <person name="Fraser C.M."/>
            <person name="Hine E."/>
            <person name="Shefchek K.A."/>
            <person name="Das S.P."/>
            <person name="Tettelin H."/>
        </authorList>
    </citation>
    <scope>NUCLEOTIDE SEQUENCE [LARGE SCALE GENOMIC DNA]</scope>
    <source>
        <strain evidence="2">4042</strain>
    </source>
</reference>
<protein>
    <submittedName>
        <fullName evidence="2">AMP-binding enzyme family protein</fullName>
    </submittedName>
</protein>
<comment type="caution">
    <text evidence="2">The sequence shown here is derived from an EMBL/GenBank/DDBJ whole genome shotgun (WGS) entry which is preliminary data.</text>
</comment>
<name>X8DDW1_MYCXE</name>
<dbReference type="SUPFAM" id="SSF56801">
    <property type="entry name" value="Acetyl-CoA synthetase-like"/>
    <property type="match status" value="1"/>
</dbReference>
<dbReference type="Pfam" id="PF00501">
    <property type="entry name" value="AMP-binding"/>
    <property type="match status" value="1"/>
</dbReference>
<dbReference type="AlphaFoldDB" id="X8DDW1"/>
<organism evidence="2">
    <name type="scientific">Mycobacterium xenopi 4042</name>
    <dbReference type="NCBI Taxonomy" id="1299334"/>
    <lineage>
        <taxon>Bacteria</taxon>
        <taxon>Bacillati</taxon>
        <taxon>Actinomycetota</taxon>
        <taxon>Actinomycetes</taxon>
        <taxon>Mycobacteriales</taxon>
        <taxon>Mycobacteriaceae</taxon>
        <taxon>Mycobacterium</taxon>
    </lineage>
</organism>